<evidence type="ECO:0000256" key="4">
    <source>
        <dbReference type="ARBA" id="ARBA00016436"/>
    </source>
</evidence>
<proteinExistence type="inferred from homology"/>
<sequence>MERLLWKIWMGRGLLTQVLRPLAFVYGALLNFRFGLYVMGYRPQLKVPVPVIVVGNIFIGGTGKTPMVVYLVEYLRLHGWNPGVISRGYGRTKDEVLEVSANSNASEVGDEPLLIAQHTDCPMFVSRSRALAAQTLLQQHATVDLIIADDGLQHYGLGRDIEIIMFDQRGIGNGFLLPAGPLRETAKRRRDFTILNSNVEVKVDGIGDDVMRMRLIAGKARQLCVEQQERALQEFAGKSVLAAAGIGHPQRFFELLRTAGLDFESLALPDHYAFHAGVFEGRTAEIILITEKDAVKCRQIVGLKDDPRIWVVPVVAQLDEQFGPQLLKLLSEKKKHGFAPA</sequence>
<comment type="similarity">
    <text evidence="13">Belongs to the LpxK family.</text>
</comment>
<dbReference type="Proteomes" id="UP001181355">
    <property type="component" value="Chromosome"/>
</dbReference>
<protein>
    <recommendedName>
        <fullName evidence="4 13">Tetraacyldisaccharide 4'-kinase</fullName>
        <ecNumber evidence="3 13">2.7.1.130</ecNumber>
    </recommendedName>
    <alternativeName>
        <fullName evidence="12 13">Lipid A 4'-kinase</fullName>
    </alternativeName>
</protein>
<evidence type="ECO:0000256" key="5">
    <source>
        <dbReference type="ARBA" id="ARBA00022516"/>
    </source>
</evidence>
<dbReference type="NCBIfam" id="TIGR00682">
    <property type="entry name" value="lpxK"/>
    <property type="match status" value="1"/>
</dbReference>
<evidence type="ECO:0000256" key="12">
    <source>
        <dbReference type="ARBA" id="ARBA00029757"/>
    </source>
</evidence>
<evidence type="ECO:0000256" key="2">
    <source>
        <dbReference type="ARBA" id="ARBA00004870"/>
    </source>
</evidence>
<dbReference type="RefSeq" id="WP_309481047.1">
    <property type="nucleotide sequence ID" value="NZ_CP133720.1"/>
</dbReference>
<feature type="transmembrane region" description="Helical" evidence="14">
    <location>
        <begin position="21"/>
        <end position="39"/>
    </location>
</feature>
<dbReference type="PANTHER" id="PTHR42724:SF1">
    <property type="entry name" value="TETRAACYLDISACCHARIDE 4'-KINASE, MITOCHONDRIAL-RELATED"/>
    <property type="match status" value="1"/>
</dbReference>
<evidence type="ECO:0000256" key="9">
    <source>
        <dbReference type="ARBA" id="ARBA00022777"/>
    </source>
</evidence>
<keyword evidence="14" id="KW-0812">Transmembrane</keyword>
<dbReference type="EC" id="2.7.1.130" evidence="3 13"/>
<comment type="function">
    <text evidence="1 13">Transfers the gamma-phosphate of ATP to the 4'-position of a tetraacyldisaccharide 1-phosphate intermediate (termed DS-1-P) to form tetraacyldisaccharide 1,4'-bis-phosphate (lipid IVA).</text>
</comment>
<keyword evidence="6 13" id="KW-0441">Lipid A biosynthesis</keyword>
<gene>
    <name evidence="13 15" type="primary">lpxK</name>
    <name evidence="15" type="ORF">RF679_12940</name>
</gene>
<evidence type="ECO:0000256" key="13">
    <source>
        <dbReference type="HAMAP-Rule" id="MF_00409"/>
    </source>
</evidence>
<organism evidence="15 16">
    <name type="scientific">Undibacterium cyanobacteriorum</name>
    <dbReference type="NCBI Taxonomy" id="3073561"/>
    <lineage>
        <taxon>Bacteria</taxon>
        <taxon>Pseudomonadati</taxon>
        <taxon>Pseudomonadota</taxon>
        <taxon>Betaproteobacteria</taxon>
        <taxon>Burkholderiales</taxon>
        <taxon>Oxalobacteraceae</taxon>
        <taxon>Undibacterium</taxon>
    </lineage>
</organism>
<dbReference type="InterPro" id="IPR003758">
    <property type="entry name" value="LpxK"/>
</dbReference>
<dbReference type="InterPro" id="IPR027417">
    <property type="entry name" value="P-loop_NTPase"/>
</dbReference>
<feature type="binding site" evidence="13">
    <location>
        <begin position="58"/>
        <end position="65"/>
    </location>
    <ligand>
        <name>ATP</name>
        <dbReference type="ChEBI" id="CHEBI:30616"/>
    </ligand>
</feature>
<evidence type="ECO:0000256" key="7">
    <source>
        <dbReference type="ARBA" id="ARBA00022679"/>
    </source>
</evidence>
<dbReference type="SUPFAM" id="SSF52540">
    <property type="entry name" value="P-loop containing nucleoside triphosphate hydrolases"/>
    <property type="match status" value="1"/>
</dbReference>
<evidence type="ECO:0000256" key="6">
    <source>
        <dbReference type="ARBA" id="ARBA00022556"/>
    </source>
</evidence>
<evidence type="ECO:0000256" key="14">
    <source>
        <dbReference type="SAM" id="Phobius"/>
    </source>
</evidence>
<evidence type="ECO:0000256" key="11">
    <source>
        <dbReference type="ARBA" id="ARBA00023098"/>
    </source>
</evidence>
<evidence type="ECO:0000313" key="16">
    <source>
        <dbReference type="Proteomes" id="UP001181355"/>
    </source>
</evidence>
<keyword evidence="9 13" id="KW-0418">Kinase</keyword>
<keyword evidence="14" id="KW-1133">Transmembrane helix</keyword>
<keyword evidence="11 13" id="KW-0443">Lipid metabolism</keyword>
<evidence type="ECO:0000256" key="1">
    <source>
        <dbReference type="ARBA" id="ARBA00002274"/>
    </source>
</evidence>
<reference evidence="15" key="1">
    <citation type="submission" date="2023-09" db="EMBL/GenBank/DDBJ databases">
        <title>Undibacterium sp. 20NA77.5 isolated from freshwater.</title>
        <authorList>
            <person name="Le V."/>
            <person name="Ko S.-R."/>
            <person name="Ahn C.-Y."/>
            <person name="Oh H.-M."/>
        </authorList>
    </citation>
    <scope>NUCLEOTIDE SEQUENCE</scope>
    <source>
        <strain evidence="15">20NA77.5</strain>
    </source>
</reference>
<comment type="pathway">
    <text evidence="2 13">Glycolipid biosynthesis; lipid IV(A) biosynthesis; lipid IV(A) from (3R)-3-hydroxytetradecanoyl-[acyl-carrier-protein] and UDP-N-acetyl-alpha-D-glucosamine: step 6/6.</text>
</comment>
<keyword evidence="8 13" id="KW-0547">Nucleotide-binding</keyword>
<comment type="catalytic activity">
    <reaction evidence="13">
        <text>a lipid A disaccharide + ATP = a lipid IVA + ADP + H(+)</text>
        <dbReference type="Rhea" id="RHEA:67840"/>
        <dbReference type="ChEBI" id="CHEBI:15378"/>
        <dbReference type="ChEBI" id="CHEBI:30616"/>
        <dbReference type="ChEBI" id="CHEBI:176343"/>
        <dbReference type="ChEBI" id="CHEBI:176425"/>
        <dbReference type="ChEBI" id="CHEBI:456216"/>
        <dbReference type="EC" id="2.7.1.130"/>
    </reaction>
</comment>
<keyword evidence="10 13" id="KW-0067">ATP-binding</keyword>
<keyword evidence="5 13" id="KW-0444">Lipid biosynthesis</keyword>
<evidence type="ECO:0000256" key="3">
    <source>
        <dbReference type="ARBA" id="ARBA00012071"/>
    </source>
</evidence>
<dbReference type="Pfam" id="PF02606">
    <property type="entry name" value="LpxK"/>
    <property type="match status" value="1"/>
</dbReference>
<keyword evidence="7 13" id="KW-0808">Transferase</keyword>
<dbReference type="EMBL" id="CP133720">
    <property type="protein sequence ID" value="WMW79551.1"/>
    <property type="molecule type" value="Genomic_DNA"/>
</dbReference>
<evidence type="ECO:0000256" key="10">
    <source>
        <dbReference type="ARBA" id="ARBA00022840"/>
    </source>
</evidence>
<keyword evidence="16" id="KW-1185">Reference proteome</keyword>
<dbReference type="PANTHER" id="PTHR42724">
    <property type="entry name" value="TETRAACYLDISACCHARIDE 4'-KINASE"/>
    <property type="match status" value="1"/>
</dbReference>
<dbReference type="HAMAP" id="MF_00409">
    <property type="entry name" value="LpxK"/>
    <property type="match status" value="1"/>
</dbReference>
<feature type="transmembrane region" description="Helical" evidence="14">
    <location>
        <begin position="51"/>
        <end position="72"/>
    </location>
</feature>
<evidence type="ECO:0000313" key="15">
    <source>
        <dbReference type="EMBL" id="WMW79551.1"/>
    </source>
</evidence>
<name>A0ABY9RE99_9BURK</name>
<evidence type="ECO:0000256" key="8">
    <source>
        <dbReference type="ARBA" id="ARBA00022741"/>
    </source>
</evidence>
<keyword evidence="14" id="KW-0472">Membrane</keyword>
<dbReference type="GO" id="GO:0009029">
    <property type="term" value="F:lipid-A 4'-kinase activity"/>
    <property type="evidence" value="ECO:0007669"/>
    <property type="project" value="UniProtKB-EC"/>
</dbReference>
<accession>A0ABY9RE99</accession>